<feature type="binding site" evidence="3">
    <location>
        <position position="129"/>
    </location>
    <ligand>
        <name>a divalent metal cation</name>
        <dbReference type="ChEBI" id="CHEBI:60240"/>
    </ligand>
</feature>
<evidence type="ECO:0000313" key="4">
    <source>
        <dbReference type="EMBL" id="RMC99613.1"/>
    </source>
</evidence>
<dbReference type="Proteomes" id="UP000274139">
    <property type="component" value="Unassembled WGS sequence"/>
</dbReference>
<dbReference type="Gene3D" id="1.20.120.450">
    <property type="entry name" value="dinb family like domain"/>
    <property type="match status" value="1"/>
</dbReference>
<keyword evidence="5" id="KW-1185">Reference proteome</keyword>
<evidence type="ECO:0000313" key="5">
    <source>
        <dbReference type="Proteomes" id="UP000274139"/>
    </source>
</evidence>
<dbReference type="OrthoDB" id="9807509at2"/>
<organism evidence="4 5">
    <name type="scientific">Aquitalea palustris</name>
    <dbReference type="NCBI Taxonomy" id="2480983"/>
    <lineage>
        <taxon>Bacteria</taxon>
        <taxon>Pseudomonadati</taxon>
        <taxon>Pseudomonadota</taxon>
        <taxon>Betaproteobacteria</taxon>
        <taxon>Neisseriales</taxon>
        <taxon>Chromobacteriaceae</taxon>
        <taxon>Aquitalea</taxon>
    </lineage>
</organism>
<accession>A0A454JK56</accession>
<evidence type="ECO:0000256" key="3">
    <source>
        <dbReference type="PIRSR" id="PIRSR607837-1"/>
    </source>
</evidence>
<dbReference type="PANTHER" id="PTHR37302">
    <property type="entry name" value="SLR1116 PROTEIN"/>
    <property type="match status" value="1"/>
</dbReference>
<name>A0A454JK56_9NEIS</name>
<reference evidence="4 5" key="1">
    <citation type="submission" date="2018-10" db="EMBL/GenBank/DDBJ databases">
        <title>Draft genome sequence of Aquitalea MWU14-2217 isolated from a wild cranberry bog in Provincetown, Massachusetts.</title>
        <authorList>
            <person name="Ebadzadsahrai G."/>
            <person name="Soby S."/>
        </authorList>
    </citation>
    <scope>NUCLEOTIDE SEQUENCE [LARGE SCALE GENOMIC DNA]</scope>
    <source>
        <strain evidence="4 5">MWU14-2217</strain>
    </source>
</reference>
<dbReference type="RefSeq" id="WP_103524163.1">
    <property type="nucleotide sequence ID" value="NZ_JAIZDC010000007.1"/>
</dbReference>
<keyword evidence="2 3" id="KW-0479">Metal-binding</keyword>
<dbReference type="AlphaFoldDB" id="A0A454JK56"/>
<dbReference type="InterPro" id="IPR007837">
    <property type="entry name" value="DinB"/>
</dbReference>
<gene>
    <name evidence="4" type="ORF">EAY64_07485</name>
</gene>
<proteinExistence type="inferred from homology"/>
<dbReference type="Pfam" id="PF05163">
    <property type="entry name" value="DinB"/>
    <property type="match status" value="1"/>
</dbReference>
<evidence type="ECO:0000256" key="1">
    <source>
        <dbReference type="ARBA" id="ARBA00008635"/>
    </source>
</evidence>
<dbReference type="EMBL" id="RFAR01000024">
    <property type="protein sequence ID" value="RMC99613.1"/>
    <property type="molecule type" value="Genomic_DNA"/>
</dbReference>
<dbReference type="PANTHER" id="PTHR37302:SF1">
    <property type="entry name" value="PROTEIN DINB"/>
    <property type="match status" value="1"/>
</dbReference>
<evidence type="ECO:0000256" key="2">
    <source>
        <dbReference type="ARBA" id="ARBA00022723"/>
    </source>
</evidence>
<comment type="similarity">
    <text evidence="1">Belongs to the DinB family.</text>
</comment>
<feature type="binding site" evidence="3">
    <location>
        <position position="133"/>
    </location>
    <ligand>
        <name>a divalent metal cation</name>
        <dbReference type="ChEBI" id="CHEBI:60240"/>
    </ligand>
</feature>
<comment type="caution">
    <text evidence="4">The sequence shown here is derived from an EMBL/GenBank/DDBJ whole genome shotgun (WGS) entry which is preliminary data.</text>
</comment>
<sequence length="168" mass="18873">MPVTQILNQLRYKQWADQRTLAAIALIDAQAFPVERAFALQQLNHMVRVEEVFRARLAGTPEPHSSTNSEIVPTLEELDKRLADSNNWLQPYTEALSPAKLGEIIHFRFLDGKTGSLTRTEILFHLVNHGSYHRGAIGRALDMAGGLRPADTYTVFIHAAEPARRESC</sequence>
<dbReference type="SUPFAM" id="SSF109854">
    <property type="entry name" value="DinB/YfiT-like putative metalloenzymes"/>
    <property type="match status" value="1"/>
</dbReference>
<dbReference type="InterPro" id="IPR034660">
    <property type="entry name" value="DinB/YfiT-like"/>
</dbReference>
<dbReference type="GO" id="GO:0046872">
    <property type="term" value="F:metal ion binding"/>
    <property type="evidence" value="ECO:0007669"/>
    <property type="project" value="UniProtKB-KW"/>
</dbReference>
<feature type="binding site" evidence="3">
    <location>
        <position position="45"/>
    </location>
    <ligand>
        <name>a divalent metal cation</name>
        <dbReference type="ChEBI" id="CHEBI:60240"/>
    </ligand>
</feature>
<protein>
    <submittedName>
        <fullName evidence="4">Damage-inducible protein DinB</fullName>
    </submittedName>
</protein>